<dbReference type="Pfam" id="PF00072">
    <property type="entry name" value="Response_reg"/>
    <property type="match status" value="1"/>
</dbReference>
<dbReference type="EMBL" id="JAAATX020000003">
    <property type="protein sequence ID" value="MBU9697307.1"/>
    <property type="molecule type" value="Genomic_DNA"/>
</dbReference>
<evidence type="ECO:0000259" key="4">
    <source>
        <dbReference type="PROSITE" id="PS50110"/>
    </source>
</evidence>
<comment type="caution">
    <text evidence="5">The sequence shown here is derived from an EMBL/GenBank/DDBJ whole genome shotgun (WGS) entry which is preliminary data.</text>
</comment>
<evidence type="ECO:0000256" key="2">
    <source>
        <dbReference type="ARBA" id="ARBA00023012"/>
    </source>
</evidence>
<dbReference type="InterPro" id="IPR001789">
    <property type="entry name" value="Sig_transdc_resp-reg_receiver"/>
</dbReference>
<dbReference type="RefSeq" id="WP_161761348.1">
    <property type="nucleotide sequence ID" value="NZ_JAAATX020000003.1"/>
</dbReference>
<dbReference type="Proteomes" id="UP000731907">
    <property type="component" value="Unassembled WGS sequence"/>
</dbReference>
<feature type="domain" description="Response regulatory" evidence="4">
    <location>
        <begin position="10"/>
        <end position="129"/>
    </location>
</feature>
<protein>
    <submittedName>
        <fullName evidence="5">Response regulator</fullName>
    </submittedName>
</protein>
<organism evidence="5 6">
    <name type="scientific">Paragemmobacter amnigenus</name>
    <dbReference type="NCBI Taxonomy" id="2852097"/>
    <lineage>
        <taxon>Bacteria</taxon>
        <taxon>Pseudomonadati</taxon>
        <taxon>Pseudomonadota</taxon>
        <taxon>Alphaproteobacteria</taxon>
        <taxon>Rhodobacterales</taxon>
        <taxon>Paracoccaceae</taxon>
        <taxon>Paragemmobacter</taxon>
    </lineage>
</organism>
<accession>A0ABS6J1M0</accession>
<gene>
    <name evidence="5" type="ORF">GU927_005540</name>
</gene>
<evidence type="ECO:0000256" key="1">
    <source>
        <dbReference type="ARBA" id="ARBA00022553"/>
    </source>
</evidence>
<keyword evidence="2" id="KW-0902">Two-component regulatory system</keyword>
<proteinExistence type="predicted"/>
<dbReference type="CDD" id="cd17546">
    <property type="entry name" value="REC_hyHK_CKI1_RcsC-like"/>
    <property type="match status" value="1"/>
</dbReference>
<sequence>MTQTDLTGLRALVADDNPINLQIIDSFLRRLGLQTTLVENGRQAVEAWAPGRFDILCLDIAMPEMDGTTALQTIRNRARASGTQMTPAVAITANALPQQMSEYLAAGFDGCIAKPVRRTQIGEEFTRILHRSDCIPV</sequence>
<dbReference type="PROSITE" id="PS50110">
    <property type="entry name" value="RESPONSE_REGULATORY"/>
    <property type="match status" value="1"/>
</dbReference>
<keyword evidence="1 3" id="KW-0597">Phosphoprotein</keyword>
<reference evidence="5 6" key="1">
    <citation type="submission" date="2021-06" db="EMBL/GenBank/DDBJ databases">
        <title>Rhodobacteraceae bacterium strain HSP-20.</title>
        <authorList>
            <person name="Chen W.-M."/>
        </authorList>
    </citation>
    <scope>NUCLEOTIDE SEQUENCE [LARGE SCALE GENOMIC DNA]</scope>
    <source>
        <strain evidence="5 6">HSP-20</strain>
    </source>
</reference>
<name>A0ABS6J1M0_9RHOB</name>
<dbReference type="PANTHER" id="PTHR45339:SF1">
    <property type="entry name" value="HYBRID SIGNAL TRANSDUCTION HISTIDINE KINASE J"/>
    <property type="match status" value="1"/>
</dbReference>
<dbReference type="InterPro" id="IPR011006">
    <property type="entry name" value="CheY-like_superfamily"/>
</dbReference>
<keyword evidence="6" id="KW-1185">Reference proteome</keyword>
<dbReference type="SMART" id="SM00448">
    <property type="entry name" value="REC"/>
    <property type="match status" value="1"/>
</dbReference>
<evidence type="ECO:0000256" key="3">
    <source>
        <dbReference type="PROSITE-ProRule" id="PRU00169"/>
    </source>
</evidence>
<dbReference type="SUPFAM" id="SSF52172">
    <property type="entry name" value="CheY-like"/>
    <property type="match status" value="1"/>
</dbReference>
<feature type="modified residue" description="4-aspartylphosphate" evidence="3">
    <location>
        <position position="59"/>
    </location>
</feature>
<evidence type="ECO:0000313" key="6">
    <source>
        <dbReference type="Proteomes" id="UP000731907"/>
    </source>
</evidence>
<evidence type="ECO:0000313" key="5">
    <source>
        <dbReference type="EMBL" id="MBU9697307.1"/>
    </source>
</evidence>
<dbReference type="Gene3D" id="3.40.50.2300">
    <property type="match status" value="1"/>
</dbReference>
<dbReference type="PANTHER" id="PTHR45339">
    <property type="entry name" value="HYBRID SIGNAL TRANSDUCTION HISTIDINE KINASE J"/>
    <property type="match status" value="1"/>
</dbReference>